<name>A0ABQ2HNQ7_9MICO</name>
<evidence type="ECO:0000313" key="3">
    <source>
        <dbReference type="Proteomes" id="UP000623461"/>
    </source>
</evidence>
<reference evidence="3" key="1">
    <citation type="journal article" date="2019" name="Int. J. Syst. Evol. Microbiol.">
        <title>The Global Catalogue of Microorganisms (GCM) 10K type strain sequencing project: providing services to taxonomists for standard genome sequencing and annotation.</title>
        <authorList>
            <consortium name="The Broad Institute Genomics Platform"/>
            <consortium name="The Broad Institute Genome Sequencing Center for Infectious Disease"/>
            <person name="Wu L."/>
            <person name="Ma J."/>
        </authorList>
    </citation>
    <scope>NUCLEOTIDE SEQUENCE [LARGE SCALE GENOMIC DNA]</scope>
    <source>
        <strain evidence="3">JCM 1365</strain>
    </source>
</reference>
<feature type="region of interest" description="Disordered" evidence="1">
    <location>
        <begin position="1"/>
        <end position="65"/>
    </location>
</feature>
<comment type="caution">
    <text evidence="2">The sequence shown here is derived from an EMBL/GenBank/DDBJ whole genome shotgun (WGS) entry which is preliminary data.</text>
</comment>
<evidence type="ECO:0000256" key="1">
    <source>
        <dbReference type="SAM" id="MobiDB-lite"/>
    </source>
</evidence>
<proteinExistence type="predicted"/>
<organism evidence="2 3">
    <name type="scientific">Terrabacter tumescens</name>
    <dbReference type="NCBI Taxonomy" id="60443"/>
    <lineage>
        <taxon>Bacteria</taxon>
        <taxon>Bacillati</taxon>
        <taxon>Actinomycetota</taxon>
        <taxon>Actinomycetes</taxon>
        <taxon>Micrococcales</taxon>
        <taxon>Intrasporangiaceae</taxon>
        <taxon>Terrabacter</taxon>
    </lineage>
</organism>
<protein>
    <submittedName>
        <fullName evidence="2">Uncharacterized protein</fullName>
    </submittedName>
</protein>
<accession>A0ABQ2HNQ7</accession>
<evidence type="ECO:0000313" key="2">
    <source>
        <dbReference type="EMBL" id="GGM86468.1"/>
    </source>
</evidence>
<gene>
    <name evidence="2" type="ORF">GCM10009721_09070</name>
</gene>
<dbReference type="RefSeq" id="WP_030197377.1">
    <property type="nucleotide sequence ID" value="NZ_BMNZ01000002.1"/>
</dbReference>
<dbReference type="EMBL" id="BMNZ01000002">
    <property type="protein sequence ID" value="GGM86468.1"/>
    <property type="molecule type" value="Genomic_DNA"/>
</dbReference>
<feature type="compositionally biased region" description="Basic and acidic residues" evidence="1">
    <location>
        <begin position="44"/>
        <end position="65"/>
    </location>
</feature>
<keyword evidence="3" id="KW-1185">Reference proteome</keyword>
<sequence length="65" mass="7041">MSALSERGGASPPLDAAEHPREDQEAEATPDEAGRGVAHAGHAVAEDEHGRPDDRAHDEHQRRRQ</sequence>
<dbReference type="Proteomes" id="UP000623461">
    <property type="component" value="Unassembled WGS sequence"/>
</dbReference>